<reference evidence="1 2" key="1">
    <citation type="submission" date="2023-04" db="EMBL/GenBank/DDBJ databases">
        <title>Forest soil microbial communities from Buena Vista Peninsula, Colon Province, Panama.</title>
        <authorList>
            <person name="Bouskill N."/>
        </authorList>
    </citation>
    <scope>NUCLEOTIDE SEQUENCE [LARGE SCALE GENOMIC DNA]</scope>
    <source>
        <strain evidence="1 2">CFH S0262</strain>
    </source>
</reference>
<evidence type="ECO:0000313" key="1">
    <source>
        <dbReference type="EMBL" id="MDH6282905.1"/>
    </source>
</evidence>
<dbReference type="EMBL" id="JARXVC010000011">
    <property type="protein sequence ID" value="MDH6282905.1"/>
    <property type="molecule type" value="Genomic_DNA"/>
</dbReference>
<comment type="caution">
    <text evidence="1">The sequence shown here is derived from an EMBL/GenBank/DDBJ whole genome shotgun (WGS) entry which is preliminary data.</text>
</comment>
<dbReference type="Proteomes" id="UP001160334">
    <property type="component" value="Unassembled WGS sequence"/>
</dbReference>
<gene>
    <name evidence="1" type="ORF">M2280_004142</name>
</gene>
<evidence type="ECO:0000313" key="2">
    <source>
        <dbReference type="Proteomes" id="UP001160334"/>
    </source>
</evidence>
<dbReference type="RefSeq" id="WP_280762186.1">
    <property type="nucleotide sequence ID" value="NZ_JARXVC010000011.1"/>
</dbReference>
<keyword evidence="2" id="KW-1185">Reference proteome</keyword>
<sequence>MRTCDICGQHIGWIEYGGIRKWVHRITDADRIGPPHTTTPKEKP</sequence>
<accession>A0ABT6MG91</accession>
<name>A0ABT6MG91_9NOCA</name>
<protein>
    <submittedName>
        <fullName evidence="1">Uncharacterized protein</fullName>
    </submittedName>
</protein>
<proteinExistence type="predicted"/>
<organism evidence="1 2">
    <name type="scientific">Prescottella agglutinans</name>
    <dbReference type="NCBI Taxonomy" id="1644129"/>
    <lineage>
        <taxon>Bacteria</taxon>
        <taxon>Bacillati</taxon>
        <taxon>Actinomycetota</taxon>
        <taxon>Actinomycetes</taxon>
        <taxon>Mycobacteriales</taxon>
        <taxon>Nocardiaceae</taxon>
        <taxon>Prescottella</taxon>
    </lineage>
</organism>